<evidence type="ECO:0000256" key="1">
    <source>
        <dbReference type="ARBA" id="ARBA00022722"/>
    </source>
</evidence>
<dbReference type="STRING" id="157733.AB986_11670"/>
<keyword evidence="10" id="KW-1185">Reference proteome</keyword>
<dbReference type="Proteomes" id="UP000035996">
    <property type="component" value="Unassembled WGS sequence"/>
</dbReference>
<proteinExistence type="inferred from homology"/>
<dbReference type="GO" id="GO:0004519">
    <property type="term" value="F:endonuclease activity"/>
    <property type="evidence" value="ECO:0007669"/>
    <property type="project" value="UniProtKB-UniRule"/>
</dbReference>
<comment type="function">
    <text evidence="8">Component in a DNA repair pathway. Removal of UV-light damaged nucleotides. Recognizes pyrimidine dimers and cleave a phosphodiester bond immediately 5' to the lesion.</text>
</comment>
<dbReference type="EMBL" id="LELK01000004">
    <property type="protein sequence ID" value="KMM36619.1"/>
    <property type="molecule type" value="Genomic_DNA"/>
</dbReference>
<protein>
    <recommendedName>
        <fullName evidence="8">UV DNA damage endonuclease</fullName>
        <shortName evidence="8">UV-endonuclease</shortName>
        <shortName evidence="8">UVED</shortName>
        <ecNumber evidence="8">3.-.-.-</ecNumber>
    </recommendedName>
</protein>
<dbReference type="PANTHER" id="PTHR31290">
    <property type="entry name" value="UV-DAMAGE ENDONUCLEASE"/>
    <property type="match status" value="1"/>
</dbReference>
<dbReference type="InterPro" id="IPR023520">
    <property type="entry name" value="UvdE_bac"/>
</dbReference>
<dbReference type="InterPro" id="IPR036237">
    <property type="entry name" value="Xyl_isomerase-like_sf"/>
</dbReference>
<keyword evidence="4 8" id="KW-0228">DNA excision</keyword>
<dbReference type="GO" id="GO:0016787">
    <property type="term" value="F:hydrolase activity"/>
    <property type="evidence" value="ECO:0007669"/>
    <property type="project" value="UniProtKB-KW"/>
</dbReference>
<dbReference type="Pfam" id="PF03851">
    <property type="entry name" value="UvdE"/>
    <property type="match status" value="1"/>
</dbReference>
<dbReference type="GO" id="GO:0006290">
    <property type="term" value="P:pyrimidine dimer repair"/>
    <property type="evidence" value="ECO:0007669"/>
    <property type="project" value="UniProtKB-UniRule"/>
</dbReference>
<comment type="caution">
    <text evidence="9">The sequence shown here is derived from an EMBL/GenBank/DDBJ whole genome shotgun (WGS) entry which is preliminary data.</text>
</comment>
<evidence type="ECO:0000256" key="3">
    <source>
        <dbReference type="ARBA" id="ARBA00022763"/>
    </source>
</evidence>
<sequence length="318" mass="36680">MQLRFGYVSNALALYEASPARTMTFASWSKLSKEERETKLHSITDTNLTNTLRALHYNIAHEIELYRMSSSIVPLATHPEATWDYITPFRDKFKEIGDLVKKHKLRVSFHPNQFTLFTSPKQHVTDNAIGDLDYHVAMLQAMGLDKRAITNIHIGGAYGDKEETLKRFHRNFDMIPEPIRSHVTLENDDKTYNAIETLETCEHTGVPFIFDYHHHMANPGEGLPEDFLERVHKTWKSHNIRPKFHLSSPKSEKAYRSHSDYVDPEFALPFINMLKEYGEDVDIMIEAKKKDLAALKLVEDLSSVRGVKRLNGGSIQWK</sequence>
<evidence type="ECO:0000256" key="7">
    <source>
        <dbReference type="ARBA" id="ARBA00025029"/>
    </source>
</evidence>
<dbReference type="GO" id="GO:0009411">
    <property type="term" value="P:response to UV"/>
    <property type="evidence" value="ECO:0007669"/>
    <property type="project" value="InterPro"/>
</dbReference>
<gene>
    <name evidence="8 9" type="primary">uvsE</name>
    <name evidence="9" type="ORF">AB986_11670</name>
</gene>
<dbReference type="Gene3D" id="3.20.20.150">
    <property type="entry name" value="Divalent-metal-dependent TIM barrel enzymes"/>
    <property type="match status" value="1"/>
</dbReference>
<evidence type="ECO:0000256" key="8">
    <source>
        <dbReference type="HAMAP-Rule" id="MF_00606"/>
    </source>
</evidence>
<comment type="function">
    <text evidence="7">Component in a DNA repair pathway. Removal of UV LIGHT damaged nucleotides. Recognizes pyrimidine dimers and cleave a phosphodiester bond immediately 5' to the lesion.</text>
</comment>
<dbReference type="SUPFAM" id="SSF51658">
    <property type="entry name" value="Xylose isomerase-like"/>
    <property type="match status" value="1"/>
</dbReference>
<dbReference type="PATRIC" id="fig|157733.3.peg.352"/>
<evidence type="ECO:0000256" key="6">
    <source>
        <dbReference type="ARBA" id="ARBA00023204"/>
    </source>
</evidence>
<evidence type="ECO:0000313" key="9">
    <source>
        <dbReference type="EMBL" id="KMM36619.1"/>
    </source>
</evidence>
<dbReference type="HAMAP" id="MF_00606">
    <property type="entry name" value="UV_endonuclease"/>
    <property type="match status" value="1"/>
</dbReference>
<dbReference type="OrthoDB" id="9782576at2"/>
<organism evidence="9 10">
    <name type="scientific">Guptibacillus hwajinpoensis</name>
    <dbReference type="NCBI Taxonomy" id="208199"/>
    <lineage>
        <taxon>Bacteria</taxon>
        <taxon>Bacillati</taxon>
        <taxon>Bacillota</taxon>
        <taxon>Bacilli</taxon>
        <taxon>Bacillales</taxon>
        <taxon>Guptibacillaceae</taxon>
        <taxon>Guptibacillus</taxon>
    </lineage>
</organism>
<evidence type="ECO:0000313" key="10">
    <source>
        <dbReference type="Proteomes" id="UP000035996"/>
    </source>
</evidence>
<dbReference type="EC" id="3.-.-.-" evidence="8"/>
<keyword evidence="6 8" id="KW-0234">DNA repair</keyword>
<dbReference type="RefSeq" id="WP_048311331.1">
    <property type="nucleotide sequence ID" value="NZ_CP119526.1"/>
</dbReference>
<dbReference type="NCBIfam" id="TIGR00629">
    <property type="entry name" value="uvde"/>
    <property type="match status" value="1"/>
</dbReference>
<keyword evidence="5 8" id="KW-0378">Hydrolase</keyword>
<evidence type="ECO:0000256" key="5">
    <source>
        <dbReference type="ARBA" id="ARBA00022801"/>
    </source>
</evidence>
<keyword evidence="1 8" id="KW-0540">Nuclease</keyword>
<dbReference type="AlphaFoldDB" id="A0A0J6CX59"/>
<keyword evidence="3 8" id="KW-0227">DNA damage</keyword>
<accession>A0A0J6CX59</accession>
<reference evidence="9" key="1">
    <citation type="submission" date="2015-06" db="EMBL/GenBank/DDBJ databases">
        <authorList>
            <person name="Liu B."/>
            <person name="Wang J."/>
            <person name="Zhu Y."/>
            <person name="Liu G."/>
            <person name="Chen Q."/>
            <person name="Zheng C."/>
            <person name="Che J."/>
            <person name="Ge C."/>
            <person name="Shi H."/>
            <person name="Pan Z."/>
            <person name="Liu X."/>
        </authorList>
    </citation>
    <scope>NUCLEOTIDE SEQUENCE [LARGE SCALE GENOMIC DNA]</scope>
    <source>
        <strain evidence="9">DSM 16346</strain>
    </source>
</reference>
<dbReference type="PANTHER" id="PTHR31290:SF5">
    <property type="entry name" value="UV-DAMAGE ENDONUCLEASE"/>
    <property type="match status" value="1"/>
</dbReference>
<dbReference type="GO" id="GO:0006289">
    <property type="term" value="P:nucleotide-excision repair"/>
    <property type="evidence" value="ECO:0007669"/>
    <property type="project" value="InterPro"/>
</dbReference>
<keyword evidence="2 8" id="KW-0255">Endonuclease</keyword>
<evidence type="ECO:0000256" key="4">
    <source>
        <dbReference type="ARBA" id="ARBA00022769"/>
    </source>
</evidence>
<evidence type="ECO:0000256" key="2">
    <source>
        <dbReference type="ARBA" id="ARBA00022759"/>
    </source>
</evidence>
<comment type="similarity">
    <text evidence="8">Belongs to the uve1/UvsE family.</text>
</comment>
<name>A0A0J6CX59_9BACL</name>
<dbReference type="InterPro" id="IPR004601">
    <property type="entry name" value="UvdE"/>
</dbReference>